<proteinExistence type="predicted"/>
<dbReference type="Pfam" id="PF08856">
    <property type="entry name" value="DUF1826"/>
    <property type="match status" value="1"/>
</dbReference>
<dbReference type="InterPro" id="IPR014955">
    <property type="entry name" value="DUF1826"/>
</dbReference>
<dbReference type="AlphaFoldDB" id="A0A7Y0XFM0"/>
<protein>
    <submittedName>
        <fullName evidence="1">DUF1826 domain-containing protein</fullName>
    </submittedName>
</protein>
<feature type="non-terminal residue" evidence="1">
    <location>
        <position position="1"/>
    </location>
</feature>
<evidence type="ECO:0000313" key="1">
    <source>
        <dbReference type="EMBL" id="NMU86574.1"/>
    </source>
</evidence>
<evidence type="ECO:0000313" key="2">
    <source>
        <dbReference type="Proteomes" id="UP000518904"/>
    </source>
</evidence>
<reference evidence="1 2" key="1">
    <citation type="submission" date="2020-04" db="EMBL/GenBank/DDBJ databases">
        <title>Whole-genome sequencing of Vibrio spp. from China reveals different genetic environments of blaCTX-M-14 among diverse lineages.</title>
        <authorList>
            <person name="Zheng Z."/>
            <person name="Ye L."/>
            <person name="Chen S."/>
        </authorList>
    </citation>
    <scope>NUCLEOTIDE SEQUENCE [LARGE SCALE GENOMIC DNA]</scope>
    <source>
        <strain evidence="1 2">Vb0551</strain>
    </source>
</reference>
<dbReference type="EMBL" id="JABCLB010002462">
    <property type="protein sequence ID" value="NMU86574.1"/>
    <property type="molecule type" value="Genomic_DNA"/>
</dbReference>
<name>A0A7Y0XFM0_VIBPH</name>
<dbReference type="Proteomes" id="UP000518904">
    <property type="component" value="Unassembled WGS sequence"/>
</dbReference>
<accession>A0A7Y0XFM0</accession>
<gene>
    <name evidence="1" type="ORF">HKB16_27375</name>
</gene>
<comment type="caution">
    <text evidence="1">The sequence shown here is derived from an EMBL/GenBank/DDBJ whole genome shotgun (WGS) entry which is preliminary data.</text>
</comment>
<sequence length="33" mass="3675">GSGWEGNEATGLIHRSPHVADNERRLLLTLDFI</sequence>
<organism evidence="1 2">
    <name type="scientific">Vibrio parahaemolyticus</name>
    <dbReference type="NCBI Taxonomy" id="670"/>
    <lineage>
        <taxon>Bacteria</taxon>
        <taxon>Pseudomonadati</taxon>
        <taxon>Pseudomonadota</taxon>
        <taxon>Gammaproteobacteria</taxon>
        <taxon>Vibrionales</taxon>
        <taxon>Vibrionaceae</taxon>
        <taxon>Vibrio</taxon>
    </lineage>
</organism>